<evidence type="ECO:0000313" key="2">
    <source>
        <dbReference type="Proteomes" id="UP000004277"/>
    </source>
</evidence>
<dbReference type="EMBL" id="AKCV02000004">
    <property type="protein sequence ID" value="TMS59706.1"/>
    <property type="molecule type" value="Genomic_DNA"/>
</dbReference>
<name>A0ACD3SU49_9BURK</name>
<evidence type="ECO:0000313" key="1">
    <source>
        <dbReference type="EMBL" id="TMS59706.1"/>
    </source>
</evidence>
<proteinExistence type="predicted"/>
<keyword evidence="2" id="KW-1185">Reference proteome</keyword>
<protein>
    <submittedName>
        <fullName evidence="1">Uncharacterized protein</fullName>
    </submittedName>
</protein>
<reference evidence="1" key="1">
    <citation type="submission" date="2019-05" db="EMBL/GenBank/DDBJ databases">
        <title>Revised genome assembly of Burkholderiaceae (previously Ralstonia) sp. PBA.</title>
        <authorList>
            <person name="Gan H.M."/>
        </authorList>
    </citation>
    <scope>NUCLEOTIDE SEQUENCE</scope>
    <source>
        <strain evidence="1">PBA</strain>
    </source>
</reference>
<organism evidence="1 2">
    <name type="scientific">Imbroritus primus</name>
    <dbReference type="NCBI Taxonomy" id="3058603"/>
    <lineage>
        <taxon>Bacteria</taxon>
        <taxon>Pseudomonadati</taxon>
        <taxon>Pseudomonadota</taxon>
        <taxon>Betaproteobacteria</taxon>
        <taxon>Burkholderiales</taxon>
        <taxon>Burkholderiaceae</taxon>
        <taxon>Imbroritus</taxon>
    </lineage>
</organism>
<comment type="caution">
    <text evidence="1">The sequence shown here is derived from an EMBL/GenBank/DDBJ whole genome shotgun (WGS) entry which is preliminary data.</text>
</comment>
<dbReference type="Proteomes" id="UP000004277">
    <property type="component" value="Unassembled WGS sequence"/>
</dbReference>
<gene>
    <name evidence="1" type="ORF">MW7_000735</name>
</gene>
<sequence length="97" mass="10271">MYHALEIAVVTLVVGIALMAVLNRYARPVVRPLRRTLARALMRAPAGSARHRLGMRFTDDTPAAACGSGCGDDSGCGTCGSSSTDTPHAIKIVRHRP</sequence>
<accession>A0ACD3SU49</accession>